<evidence type="ECO:0000259" key="5">
    <source>
        <dbReference type="PROSITE" id="PS51007"/>
    </source>
</evidence>
<dbReference type="PROSITE" id="PS51007">
    <property type="entry name" value="CYTC"/>
    <property type="match status" value="2"/>
</dbReference>
<evidence type="ECO:0000256" key="4">
    <source>
        <dbReference type="PROSITE-ProRule" id="PRU00433"/>
    </source>
</evidence>
<dbReference type="Pfam" id="PF02433">
    <property type="entry name" value="FixO"/>
    <property type="match status" value="1"/>
</dbReference>
<dbReference type="InterPro" id="IPR036909">
    <property type="entry name" value="Cyt_c-like_dom_sf"/>
</dbReference>
<sequence>MLRRMWRWRMLNFHTNARALYGASFAVFLLLSLIVAVGPAYWAQENNAPLPGSRELSEQEQLGQHIYISEGCVACHTQQVRPVPSDEVFGRPAVPADFARFKPKDAFVQAPSLLGSQRTGPDLTNIGKRQPSEIWQNMHLYNPRTVVPDSVMPSHPWLFKEVDTPRPGQTVVQLPEGFGPANGRAVVTTEQSEALVAYLLSLKQDPLPEGSAMGAKKGGAKADDKGGGDLGASVYATSCASCHQDKGQGMPGVFPPLVGDPVVIDEDPSDHIRIVLEGLQGKEINGVAYASPMTAFAAILDDKEIAAVVNHERTSWGNDAPTVTPADVAKIRATLDKK</sequence>
<keyword evidence="1 4" id="KW-0349">Heme</keyword>
<feature type="domain" description="Cytochrome c" evidence="5">
    <location>
        <begin position="226"/>
        <end position="316"/>
    </location>
</feature>
<evidence type="ECO:0000313" key="6">
    <source>
        <dbReference type="EMBL" id="AWV90717.1"/>
    </source>
</evidence>
<gene>
    <name evidence="6" type="ORF">DN745_15895</name>
</gene>
<dbReference type="Pfam" id="PF00034">
    <property type="entry name" value="Cytochrom_C"/>
    <property type="match status" value="1"/>
</dbReference>
<organism evidence="6 7">
    <name type="scientific">Bradymonas sediminis</name>
    <dbReference type="NCBI Taxonomy" id="1548548"/>
    <lineage>
        <taxon>Bacteria</taxon>
        <taxon>Deltaproteobacteria</taxon>
        <taxon>Bradymonadales</taxon>
        <taxon>Bradymonadaceae</taxon>
        <taxon>Bradymonas</taxon>
    </lineage>
</organism>
<evidence type="ECO:0000313" key="7">
    <source>
        <dbReference type="Proteomes" id="UP000249799"/>
    </source>
</evidence>
<keyword evidence="3 4" id="KW-0408">Iron</keyword>
<reference evidence="6 7" key="1">
    <citation type="submission" date="2018-06" db="EMBL/GenBank/DDBJ databases">
        <title>Lujinxingia sediminis gen. nov. sp. nov., a new facultative anaerobic member of the class Deltaproteobacteria, and proposal of Lujinxingaceae fam. nov.</title>
        <authorList>
            <person name="Guo L.-Y."/>
            <person name="Li C.-M."/>
            <person name="Wang S."/>
            <person name="Du Z.-J."/>
        </authorList>
    </citation>
    <scope>NUCLEOTIDE SEQUENCE [LARGE SCALE GENOMIC DNA]</scope>
    <source>
        <strain evidence="6 7">FA350</strain>
    </source>
</reference>
<proteinExistence type="predicted"/>
<dbReference type="PANTHER" id="PTHR35008">
    <property type="entry name" value="BLL4482 PROTEIN-RELATED"/>
    <property type="match status" value="1"/>
</dbReference>
<protein>
    <submittedName>
        <fullName evidence="6">Cytochrome-c oxidase</fullName>
    </submittedName>
</protein>
<dbReference type="InterPro" id="IPR003468">
    <property type="entry name" value="Cyt_c_oxidase_monohaem-su/FixO"/>
</dbReference>
<dbReference type="AlphaFoldDB" id="A0A2Z4FNY0"/>
<keyword evidence="7" id="KW-1185">Reference proteome</keyword>
<dbReference type="GO" id="GO:0009055">
    <property type="term" value="F:electron transfer activity"/>
    <property type="evidence" value="ECO:0007669"/>
    <property type="project" value="InterPro"/>
</dbReference>
<dbReference type="KEGG" id="bsed:DN745_15895"/>
<dbReference type="SUPFAM" id="SSF46626">
    <property type="entry name" value="Cytochrome c"/>
    <property type="match status" value="2"/>
</dbReference>
<dbReference type="GO" id="GO:0020037">
    <property type="term" value="F:heme binding"/>
    <property type="evidence" value="ECO:0007669"/>
    <property type="project" value="InterPro"/>
</dbReference>
<dbReference type="PANTHER" id="PTHR35008:SF8">
    <property type="entry name" value="ALCOHOL DEHYDROGENASE CYTOCHROME C SUBUNIT"/>
    <property type="match status" value="1"/>
</dbReference>
<dbReference type="InterPro" id="IPR051459">
    <property type="entry name" value="Cytochrome_c-type_DH"/>
</dbReference>
<dbReference type="Proteomes" id="UP000249799">
    <property type="component" value="Chromosome"/>
</dbReference>
<dbReference type="OrthoDB" id="9805440at2"/>
<name>A0A2Z4FNY0_9DELT</name>
<dbReference type="InterPro" id="IPR009056">
    <property type="entry name" value="Cyt_c-like_dom"/>
</dbReference>
<dbReference type="Gene3D" id="1.10.760.10">
    <property type="entry name" value="Cytochrome c-like domain"/>
    <property type="match status" value="2"/>
</dbReference>
<evidence type="ECO:0000256" key="3">
    <source>
        <dbReference type="ARBA" id="ARBA00023004"/>
    </source>
</evidence>
<feature type="domain" description="Cytochrome c" evidence="5">
    <location>
        <begin position="58"/>
        <end position="203"/>
    </location>
</feature>
<evidence type="ECO:0000256" key="1">
    <source>
        <dbReference type="ARBA" id="ARBA00022617"/>
    </source>
</evidence>
<dbReference type="EMBL" id="CP030032">
    <property type="protein sequence ID" value="AWV90717.1"/>
    <property type="molecule type" value="Genomic_DNA"/>
</dbReference>
<keyword evidence="2 4" id="KW-0479">Metal-binding</keyword>
<dbReference type="GO" id="GO:0046872">
    <property type="term" value="F:metal ion binding"/>
    <property type="evidence" value="ECO:0007669"/>
    <property type="project" value="UniProtKB-KW"/>
</dbReference>
<evidence type="ECO:0000256" key="2">
    <source>
        <dbReference type="ARBA" id="ARBA00022723"/>
    </source>
</evidence>
<accession>A0A2Z4FNY0</accession>